<evidence type="ECO:0000313" key="2">
    <source>
        <dbReference type="Proteomes" id="UP001165381"/>
    </source>
</evidence>
<dbReference type="NCBIfam" id="NF038133">
    <property type="entry name" value="choice_anch_L"/>
    <property type="match status" value="1"/>
</dbReference>
<dbReference type="NCBIfam" id="TIGR04131">
    <property type="entry name" value="Bac_Flav_CTERM"/>
    <property type="match status" value="1"/>
</dbReference>
<dbReference type="InterPro" id="IPR049804">
    <property type="entry name" value="Choice_anch_L"/>
</dbReference>
<dbReference type="Proteomes" id="UP001165381">
    <property type="component" value="Unassembled WGS sequence"/>
</dbReference>
<gene>
    <name evidence="1" type="ORF">M3P09_10375</name>
</gene>
<organism evidence="1 2">
    <name type="scientific">Jejuia spongiicola</name>
    <dbReference type="NCBI Taxonomy" id="2942207"/>
    <lineage>
        <taxon>Bacteria</taxon>
        <taxon>Pseudomonadati</taxon>
        <taxon>Bacteroidota</taxon>
        <taxon>Flavobacteriia</taxon>
        <taxon>Flavobacteriales</taxon>
        <taxon>Flavobacteriaceae</taxon>
        <taxon>Jejuia</taxon>
    </lineage>
</organism>
<comment type="caution">
    <text evidence="1">The sequence shown here is derived from an EMBL/GenBank/DDBJ whole genome shotgun (WGS) entry which is preliminary data.</text>
</comment>
<dbReference type="EMBL" id="JAMFLZ010000004">
    <property type="protein sequence ID" value="MCL6295401.1"/>
    <property type="molecule type" value="Genomic_DNA"/>
</dbReference>
<sequence length="1319" mass="144181">MKNVLLIVFFICLSVASYGQIISVNNPADAESSFSLDKLVEDILISSECSTVDTFSSQVSGTPTQTSTKSYGYFKKPVGSSFPFDEGIIITSGRAFEAGNTIVTPPVGTAHPDNINGLGGDADLQTALGIINTFDATYVKFNFVPLVNTISFRFLMASEEYDGATECSFADSFAFLLREVGTTKYQNLAVLPNGQRVSVRNINNAAACRANTEFFEGYNIPDTNYGGRTKVLTASAAVDPNKTYEIKIVVADQGDSQWDSAIFLEAGSFDIGGNLGVDKTIKGGNPACSGKLFELDATLAIPGTTYKWFKDGVEIPGETNPTYNVATEGTYSVQIDVAAGCSSTDDIIVQFTTNPVVSAPPENIVLCESDNDLTEIFDFSANEALVLGSQAAADFPISFHTSQTDADANQNPIATPNTYTNTTQNETIWIRIADKTQTCFEVASFNITVNKESIANKPIDYELCDDANDGDDTNEIVIFDLSTKINEVLGSQPSTDYDIKFYNSQVDADAAIVGTEITSPIQNTSNPQIIYARIENKGNTSCYDTTTFNLVVNPLPTVNPIVTLTQCDNDTDGFSNFNLTEANTILSNNSVNETFTYYLSDADAQGGLVANQITNFINYPNPTALSSVVYSRIENAKGCYRTARIDLVVSATQIPSTFNLTYQVCDDKLIDNNNTNGIAAFDFSDAEQQIKNLFPSSGQNTTITYYTNEADALSETNAIIDISNHRNDTSANTQQIYVRVDSDVVNACLGLGSHITLTVNPLPVLNTIDDYVLCSDTDFTVFDLPTKDVEVIGTQTKAILISYHLTEQDAIDNIAIANSSTYSNISNPQQIFVRAQFDENGNGVADANECFSTDMSFNLVVNYNPTIFQPDDIRICSDIVTTDYDLTVRENQITGGDTSIVLSYFETQLDLDNNNPITAPTVYTNTVLDRDILVLATGSNTCTSTTTLSLKTIIYDNLNKNPSPIEECEVDNDGFDFFDVTRRETEILNGLSAADFSFTYYENEADAIAGNSNTIPNSISFENTEAVTQTIYVRVLPNANECFIVVPINLVVNPVPEIGIEEEYVICLNSNNDVIAPENATLLSNPPIDTQLNTTDYTFQWYNGTEAEVNADPIGTVITGATNAQFTPVVVGNYTVFATNIATGCRIPASTLVVGSYPPESMSVELLSTSFSDNNIIEVTVIGVGEYEYRLNSGSWQSSNVFERLTGGEHTVYVRDLLNCNEISEMQIVIDYPKYFTPNGDGVHDTWNIKGIATQPNAEIYIFDRYGKLLKQLNPKGLGWNGTFNGQKFPTGDYWFVVKYNEPLDNTQKEFRSHFTLKR</sequence>
<evidence type="ECO:0000313" key="1">
    <source>
        <dbReference type="EMBL" id="MCL6295401.1"/>
    </source>
</evidence>
<dbReference type="Gene3D" id="2.60.40.10">
    <property type="entry name" value="Immunoglobulins"/>
    <property type="match status" value="1"/>
</dbReference>
<dbReference type="InterPro" id="IPR013783">
    <property type="entry name" value="Ig-like_fold"/>
</dbReference>
<dbReference type="Pfam" id="PF13585">
    <property type="entry name" value="CHU_C"/>
    <property type="match status" value="1"/>
</dbReference>
<dbReference type="InterPro" id="IPR026341">
    <property type="entry name" value="T9SS_type_B"/>
</dbReference>
<protein>
    <submittedName>
        <fullName evidence="1">T9SS type B sorting domain-containing protein</fullName>
    </submittedName>
</protein>
<dbReference type="RefSeq" id="WP_249973074.1">
    <property type="nucleotide sequence ID" value="NZ_JAMFLZ010000004.1"/>
</dbReference>
<proteinExistence type="predicted"/>
<accession>A0ABT0QEK6</accession>
<name>A0ABT0QEK6_9FLAO</name>
<keyword evidence="2" id="KW-1185">Reference proteome</keyword>
<reference evidence="1" key="1">
    <citation type="submission" date="2022-05" db="EMBL/GenBank/DDBJ databases">
        <authorList>
            <person name="Park J.-S."/>
        </authorList>
    </citation>
    <scope>NUCLEOTIDE SEQUENCE</scope>
    <source>
        <strain evidence="1">2012CJ34-3</strain>
    </source>
</reference>